<evidence type="ECO:0000256" key="1">
    <source>
        <dbReference type="ARBA" id="ARBA00022801"/>
    </source>
</evidence>
<dbReference type="InterPro" id="IPR018228">
    <property type="entry name" value="DNase_TatD-rel_CS"/>
</dbReference>
<keyword evidence="1" id="KW-0378">Hydrolase</keyword>
<dbReference type="PROSITE" id="PS01090">
    <property type="entry name" value="TATD_2"/>
    <property type="match status" value="1"/>
</dbReference>
<dbReference type="CDD" id="cd01310">
    <property type="entry name" value="TatD_DNAse"/>
    <property type="match status" value="1"/>
</dbReference>
<evidence type="ECO:0008006" key="4">
    <source>
        <dbReference type="Google" id="ProtNLM"/>
    </source>
</evidence>
<name>A0A0C3LXW0_9AGAM</name>
<dbReference type="Proteomes" id="UP000054248">
    <property type="component" value="Unassembled WGS sequence"/>
</dbReference>
<dbReference type="GO" id="GO:0016788">
    <property type="term" value="F:hydrolase activity, acting on ester bonds"/>
    <property type="evidence" value="ECO:0007669"/>
    <property type="project" value="InterPro"/>
</dbReference>
<protein>
    <recommendedName>
        <fullName evidence="4">Amidohydrolase-related domain-containing protein</fullName>
    </recommendedName>
</protein>
<dbReference type="PANTHER" id="PTHR46363:SF1">
    <property type="entry name" value="DEOXYRIBONUCLEASE TATDN2-RELATED"/>
    <property type="match status" value="1"/>
</dbReference>
<dbReference type="HOGENOM" id="CLU_031506_2_0_1"/>
<dbReference type="Pfam" id="PF01026">
    <property type="entry name" value="TatD_DNase"/>
    <property type="match status" value="1"/>
</dbReference>
<dbReference type="AlphaFoldDB" id="A0A0C3LXW0"/>
<gene>
    <name evidence="2" type="ORF">M407DRAFT_74646</name>
</gene>
<keyword evidence="3" id="KW-1185">Reference proteome</keyword>
<reference evidence="3" key="2">
    <citation type="submission" date="2015-01" db="EMBL/GenBank/DDBJ databases">
        <title>Evolutionary Origins and Diversification of the Mycorrhizal Mutualists.</title>
        <authorList>
            <consortium name="DOE Joint Genome Institute"/>
            <consortium name="Mycorrhizal Genomics Consortium"/>
            <person name="Kohler A."/>
            <person name="Kuo A."/>
            <person name="Nagy L.G."/>
            <person name="Floudas D."/>
            <person name="Copeland A."/>
            <person name="Barry K.W."/>
            <person name="Cichocki N."/>
            <person name="Veneault-Fourrey C."/>
            <person name="LaButti K."/>
            <person name="Lindquist E.A."/>
            <person name="Lipzen A."/>
            <person name="Lundell T."/>
            <person name="Morin E."/>
            <person name="Murat C."/>
            <person name="Riley R."/>
            <person name="Ohm R."/>
            <person name="Sun H."/>
            <person name="Tunlid A."/>
            <person name="Henrissat B."/>
            <person name="Grigoriev I.V."/>
            <person name="Hibbett D.S."/>
            <person name="Martin F."/>
        </authorList>
    </citation>
    <scope>NUCLEOTIDE SEQUENCE [LARGE SCALE GENOMIC DNA]</scope>
    <source>
        <strain evidence="3">MUT 4182</strain>
    </source>
</reference>
<dbReference type="InterPro" id="IPR001130">
    <property type="entry name" value="TatD-like"/>
</dbReference>
<dbReference type="STRING" id="1051891.A0A0C3LXW0"/>
<dbReference type="SUPFAM" id="SSF51556">
    <property type="entry name" value="Metallo-dependent hydrolases"/>
    <property type="match status" value="1"/>
</dbReference>
<reference evidence="2 3" key="1">
    <citation type="submission" date="2014-04" db="EMBL/GenBank/DDBJ databases">
        <authorList>
            <consortium name="DOE Joint Genome Institute"/>
            <person name="Kuo A."/>
            <person name="Girlanda M."/>
            <person name="Perotto S."/>
            <person name="Kohler A."/>
            <person name="Nagy L.G."/>
            <person name="Floudas D."/>
            <person name="Copeland A."/>
            <person name="Barry K.W."/>
            <person name="Cichocki N."/>
            <person name="Veneault-Fourrey C."/>
            <person name="LaButti K."/>
            <person name="Lindquist E.A."/>
            <person name="Lipzen A."/>
            <person name="Lundell T."/>
            <person name="Morin E."/>
            <person name="Murat C."/>
            <person name="Sun H."/>
            <person name="Tunlid A."/>
            <person name="Henrissat B."/>
            <person name="Grigoriev I.V."/>
            <person name="Hibbett D.S."/>
            <person name="Martin F."/>
            <person name="Nordberg H.P."/>
            <person name="Cantor M.N."/>
            <person name="Hua S.X."/>
        </authorList>
    </citation>
    <scope>NUCLEOTIDE SEQUENCE [LARGE SCALE GENOMIC DNA]</scope>
    <source>
        <strain evidence="2 3">MUT 4182</strain>
    </source>
</reference>
<evidence type="ECO:0000313" key="3">
    <source>
        <dbReference type="Proteomes" id="UP000054248"/>
    </source>
</evidence>
<dbReference type="EMBL" id="KN823026">
    <property type="protein sequence ID" value="KIO26312.1"/>
    <property type="molecule type" value="Genomic_DNA"/>
</dbReference>
<dbReference type="Gene3D" id="3.20.20.140">
    <property type="entry name" value="Metal-dependent hydrolases"/>
    <property type="match status" value="1"/>
</dbReference>
<accession>A0A0C3LXW0</accession>
<proteinExistence type="predicted"/>
<dbReference type="InterPro" id="IPR032466">
    <property type="entry name" value="Metal_Hydrolase"/>
</dbReference>
<dbReference type="OrthoDB" id="6079689at2759"/>
<organism evidence="2 3">
    <name type="scientific">Tulasnella calospora MUT 4182</name>
    <dbReference type="NCBI Taxonomy" id="1051891"/>
    <lineage>
        <taxon>Eukaryota</taxon>
        <taxon>Fungi</taxon>
        <taxon>Dikarya</taxon>
        <taxon>Basidiomycota</taxon>
        <taxon>Agaricomycotina</taxon>
        <taxon>Agaricomycetes</taxon>
        <taxon>Cantharellales</taxon>
        <taxon>Tulasnellaceae</taxon>
        <taxon>Tulasnella</taxon>
    </lineage>
</organism>
<evidence type="ECO:0000313" key="2">
    <source>
        <dbReference type="EMBL" id="KIO26312.1"/>
    </source>
</evidence>
<sequence length="360" mass="39514">MGKKKPPVPESALLLENGCPHLSSVQTGPDSVGSESAPPNPIVDTHTHLVSTFGAYRSKYPEGKFLTVHDFVRGYFRPAVRVTNSGFVTDLVDVYCEAPVMKQWKEVADSALTEEQRAGDWGGVQYHFVIGVHPHEARHYNDEVEKDITEAASHSRCVGMGEMGLDYHYDNSPREIQREVLKRQLAVAIGLNKPLTIHTREADDDILRILKETVPKDHRIHIHCFTDTPELAKALLEHFPNLYIGITGVVTFATNLNTRQAISDMILSAISAGVSLISTPSPLRILLETDAPYMVPGNISVQSLGLKLGSRLPFSHSGMIPWTAQFVAEVATEAAGGAASWSAEDILRIGAENARRMYGL</sequence>
<dbReference type="PANTHER" id="PTHR46363">
    <property type="entry name" value="DEOXYRIBONUCLEASE TATDN2-RELATED"/>
    <property type="match status" value="1"/>
</dbReference>